<protein>
    <submittedName>
        <fullName evidence="2">Lamin tail domain-containing protein</fullName>
    </submittedName>
</protein>
<dbReference type="InterPro" id="IPR036415">
    <property type="entry name" value="Lamin_tail_dom_sf"/>
</dbReference>
<dbReference type="PROSITE" id="PS51841">
    <property type="entry name" value="LTD"/>
    <property type="match status" value="1"/>
</dbReference>
<comment type="caution">
    <text evidence="2">The sequence shown here is derived from an EMBL/GenBank/DDBJ whole genome shotgun (WGS) entry which is preliminary data.</text>
</comment>
<dbReference type="SUPFAM" id="SSF74853">
    <property type="entry name" value="Lamin A/C globular tail domain"/>
    <property type="match status" value="1"/>
</dbReference>
<feature type="domain" description="LTD" evidence="1">
    <location>
        <begin position="53"/>
        <end position="180"/>
    </location>
</feature>
<accession>A0ABR7KNK4</accession>
<reference evidence="2 3" key="1">
    <citation type="submission" date="2020-08" db="EMBL/GenBank/DDBJ databases">
        <authorList>
            <person name="Sun Q."/>
            <person name="Inoue M."/>
        </authorList>
    </citation>
    <scope>NUCLEOTIDE SEQUENCE [LARGE SCALE GENOMIC DNA]</scope>
    <source>
        <strain evidence="2 3">CCM 8938</strain>
    </source>
</reference>
<evidence type="ECO:0000313" key="3">
    <source>
        <dbReference type="Proteomes" id="UP000652755"/>
    </source>
</evidence>
<dbReference type="InterPro" id="IPR001322">
    <property type="entry name" value="Lamin_tail_dom"/>
</dbReference>
<dbReference type="Gene3D" id="2.60.40.1260">
    <property type="entry name" value="Lamin Tail domain"/>
    <property type="match status" value="1"/>
</dbReference>
<dbReference type="Gene3D" id="2.60.40.4070">
    <property type="match status" value="1"/>
</dbReference>
<dbReference type="InterPro" id="IPR025965">
    <property type="entry name" value="FlgD/Vpr_Ig-like"/>
</dbReference>
<evidence type="ECO:0000259" key="1">
    <source>
        <dbReference type="PROSITE" id="PS51841"/>
    </source>
</evidence>
<dbReference type="Pfam" id="PF13860">
    <property type="entry name" value="FlgD_ig"/>
    <property type="match status" value="1"/>
</dbReference>
<name>A0ABR7KNK4_9SPHI</name>
<dbReference type="RefSeq" id="WP_187070129.1">
    <property type="nucleotide sequence ID" value="NZ_JACRYL010000003.1"/>
</dbReference>
<keyword evidence="3" id="KW-1185">Reference proteome</keyword>
<gene>
    <name evidence="2" type="ORF">H7U22_04340</name>
</gene>
<sequence>MVKITLISLLLLVKIALNIINLGASKESKVYFNAQSIPNKIEYSEALFNMKPRNNALKIISKGDILISEVLFNPRNGGVDFVEIYNNSNHEIDLKELQLANANTAGEPASIKNISLTKLMIAPKTYWVITSNQANIKLNYEAKFPLQFVQLTSLPAYSNDKGSVILLSSNQVVDRLNYNAKIHHPLIQDEDGISIERVSFEVDANDPNNFKSAAATVGFATPTYKNSQEFNGEENFVNLQSKTFSPDGDGFEDFLTLDYQLAENSSLATVNVFSDRGKLVRKLLVNQTIATKGNLNWDGLNDQGTSCGIGIYIVLFDVFDLKGNTKRFKNTCVLAGKLN</sequence>
<organism evidence="2 3">
    <name type="scientific">Pedobacter fastidiosus</name>
    <dbReference type="NCBI Taxonomy" id="2765361"/>
    <lineage>
        <taxon>Bacteria</taxon>
        <taxon>Pseudomonadati</taxon>
        <taxon>Bacteroidota</taxon>
        <taxon>Sphingobacteriia</taxon>
        <taxon>Sphingobacteriales</taxon>
        <taxon>Sphingobacteriaceae</taxon>
        <taxon>Pedobacter</taxon>
    </lineage>
</organism>
<evidence type="ECO:0000313" key="2">
    <source>
        <dbReference type="EMBL" id="MBC6109645.1"/>
    </source>
</evidence>
<proteinExistence type="predicted"/>
<dbReference type="Pfam" id="PF00932">
    <property type="entry name" value="LTD"/>
    <property type="match status" value="1"/>
</dbReference>
<dbReference type="Proteomes" id="UP000652755">
    <property type="component" value="Unassembled WGS sequence"/>
</dbReference>
<dbReference type="EMBL" id="JACRYL010000003">
    <property type="protein sequence ID" value="MBC6109645.1"/>
    <property type="molecule type" value="Genomic_DNA"/>
</dbReference>